<organism evidence="2 3">
    <name type="scientific">Kitasatospora cheerisanensis KCTC 2395</name>
    <dbReference type="NCBI Taxonomy" id="1348663"/>
    <lineage>
        <taxon>Bacteria</taxon>
        <taxon>Bacillati</taxon>
        <taxon>Actinomycetota</taxon>
        <taxon>Actinomycetes</taxon>
        <taxon>Kitasatosporales</taxon>
        <taxon>Streptomycetaceae</taxon>
        <taxon>Kitasatospora</taxon>
    </lineage>
</organism>
<keyword evidence="3" id="KW-1185">Reference proteome</keyword>
<dbReference type="PATRIC" id="fig|1348663.4.peg.3127"/>
<sequence>MAGRRSAHGRPGSLGRQERPAFGRSSNRGPRTPEKLWRPDQAPIPHGTGDAGHLVAPS</sequence>
<feature type="region of interest" description="Disordered" evidence="1">
    <location>
        <begin position="1"/>
        <end position="58"/>
    </location>
</feature>
<accession>A0A066YYT6</accession>
<evidence type="ECO:0000256" key="1">
    <source>
        <dbReference type="SAM" id="MobiDB-lite"/>
    </source>
</evidence>
<evidence type="ECO:0000313" key="2">
    <source>
        <dbReference type="EMBL" id="KDN85154.1"/>
    </source>
</evidence>
<dbReference type="AlphaFoldDB" id="A0A066YYT6"/>
<proteinExistence type="predicted"/>
<comment type="caution">
    <text evidence="2">The sequence shown here is derived from an EMBL/GenBank/DDBJ whole genome shotgun (WGS) entry which is preliminary data.</text>
</comment>
<gene>
    <name evidence="2" type="ORF">KCH_32530</name>
</gene>
<dbReference type="HOGENOM" id="CLU_2973426_0_0_11"/>
<dbReference type="Proteomes" id="UP000027178">
    <property type="component" value="Unassembled WGS sequence"/>
</dbReference>
<dbReference type="EMBL" id="JNBY01000087">
    <property type="protein sequence ID" value="KDN85154.1"/>
    <property type="molecule type" value="Genomic_DNA"/>
</dbReference>
<name>A0A066YYT6_9ACTN</name>
<reference evidence="2 3" key="1">
    <citation type="submission" date="2014-05" db="EMBL/GenBank/DDBJ databases">
        <title>Draft Genome Sequence of Kitasatospora cheerisanensis KCTC 2395.</title>
        <authorList>
            <person name="Nam D.H."/>
        </authorList>
    </citation>
    <scope>NUCLEOTIDE SEQUENCE [LARGE SCALE GENOMIC DNA]</scope>
    <source>
        <strain evidence="2 3">KCTC 2395</strain>
    </source>
</reference>
<protein>
    <submittedName>
        <fullName evidence="2">Uncharacterized protein</fullName>
    </submittedName>
</protein>
<evidence type="ECO:0000313" key="3">
    <source>
        <dbReference type="Proteomes" id="UP000027178"/>
    </source>
</evidence>